<dbReference type="OrthoDB" id="1738942at2759"/>
<dbReference type="PANTHER" id="PTHR46890">
    <property type="entry name" value="NON-LTR RETROLELEMENT REVERSE TRANSCRIPTASE-LIKE PROTEIN-RELATED"/>
    <property type="match status" value="1"/>
</dbReference>
<dbReference type="KEGG" id="jre:118349641"/>
<dbReference type="InterPro" id="IPR052343">
    <property type="entry name" value="Retrotransposon-Effector_Assoc"/>
</dbReference>
<organism evidence="2 3">
    <name type="scientific">Juglans regia</name>
    <name type="common">English walnut</name>
    <dbReference type="NCBI Taxonomy" id="51240"/>
    <lineage>
        <taxon>Eukaryota</taxon>
        <taxon>Viridiplantae</taxon>
        <taxon>Streptophyta</taxon>
        <taxon>Embryophyta</taxon>
        <taxon>Tracheophyta</taxon>
        <taxon>Spermatophyta</taxon>
        <taxon>Magnoliopsida</taxon>
        <taxon>eudicotyledons</taxon>
        <taxon>Gunneridae</taxon>
        <taxon>Pentapetalae</taxon>
        <taxon>rosids</taxon>
        <taxon>fabids</taxon>
        <taxon>Fagales</taxon>
        <taxon>Juglandaceae</taxon>
        <taxon>Juglans</taxon>
    </lineage>
</organism>
<sequence>MEKRITKEMNDDLQREYSKDEVVVAMQQIGPLKSPGPDGFGASLYQNYWEVVGDEVTEATLSFLRGKGSSNCLNHTHVVLIPKIKEPKDVGDFRPISLCNVFYKIIAKTLANRFKKVLNTVISLNQSSFIPGRLITDNIIAAYEILHSMKKKKKKRGNKRSMALKLDISKAYDRVEWGFLRAVMVKLGFGEKWVGLIMQCVQTVSYAILVNGKPGNSFTPSRGLRQIYEEASSHCLNRQKTALFSSSNIKADIRERIRVDVGAGIQNNCEKYLGLPVMVGKSQYNTFRGIKDRVWNKISNWKNHFLSPSSKEVLLKAVAQAVPTHHMNVFKLPVKLCKEISALIAKFWWGSQQNENRIQWKSWAKMGTAKTEGGMGFRELQNFNTALLAKQCWRIMTMPQFVAARVLKDKYFKHSDLLKAKLGWEPSKIWRSLWGSIGLLKEGLVWRVGNCEQVKIWEDKWIPKPIQFSIQSPQRNWSIQYTYRENNRVAHTLAKLGLDVLDEFVWMEGVHQELIPLFCKTNYVKF</sequence>
<dbReference type="Proteomes" id="UP000235220">
    <property type="component" value="Chromosome 10"/>
</dbReference>
<evidence type="ECO:0000313" key="2">
    <source>
        <dbReference type="Proteomes" id="UP000235220"/>
    </source>
</evidence>
<keyword evidence="2" id="KW-1185">Reference proteome</keyword>
<dbReference type="AlphaFoldDB" id="A0A6P9EQJ9"/>
<gene>
    <name evidence="3" type="primary">LOC118349641</name>
</gene>
<evidence type="ECO:0000313" key="3">
    <source>
        <dbReference type="RefSeq" id="XP_035551035.1"/>
    </source>
</evidence>
<reference evidence="3" key="1">
    <citation type="submission" date="2025-08" db="UniProtKB">
        <authorList>
            <consortium name="RefSeq"/>
        </authorList>
    </citation>
    <scope>IDENTIFICATION</scope>
    <source>
        <tissue evidence="3">Leaves</tissue>
    </source>
</reference>
<proteinExistence type="predicted"/>
<dbReference type="SUPFAM" id="SSF56672">
    <property type="entry name" value="DNA/RNA polymerases"/>
    <property type="match status" value="1"/>
</dbReference>
<accession>A0A6P9EQJ9</accession>
<feature type="domain" description="Reverse transcriptase" evidence="1">
    <location>
        <begin position="87"/>
        <end position="226"/>
    </location>
</feature>
<dbReference type="CDD" id="cd01650">
    <property type="entry name" value="RT_nLTR_like"/>
    <property type="match status" value="1"/>
</dbReference>
<dbReference type="InParanoid" id="A0A6P9EQJ9"/>
<evidence type="ECO:0000259" key="1">
    <source>
        <dbReference type="Pfam" id="PF00078"/>
    </source>
</evidence>
<name>A0A6P9EQJ9_JUGRE</name>
<dbReference type="InterPro" id="IPR000477">
    <property type="entry name" value="RT_dom"/>
</dbReference>
<dbReference type="GeneID" id="118349641"/>
<dbReference type="Pfam" id="PF00078">
    <property type="entry name" value="RVT_1"/>
    <property type="match status" value="1"/>
</dbReference>
<dbReference type="InterPro" id="IPR043502">
    <property type="entry name" value="DNA/RNA_pol_sf"/>
</dbReference>
<protein>
    <submittedName>
        <fullName evidence="3">Uncharacterized protein LOC118349641</fullName>
    </submittedName>
</protein>
<dbReference type="RefSeq" id="XP_035551035.1">
    <property type="nucleotide sequence ID" value="XM_035695142.1"/>
</dbReference>
<dbReference type="PANTHER" id="PTHR46890:SF48">
    <property type="entry name" value="RNA-DIRECTED DNA POLYMERASE"/>
    <property type="match status" value="1"/>
</dbReference>